<evidence type="ECO:0000313" key="8">
    <source>
        <dbReference type="EnsemblPlants" id="OGLUM06G23700.3"/>
    </source>
</evidence>
<feature type="domain" description="Disease resistance protein winged helix" evidence="5">
    <location>
        <begin position="142"/>
        <end position="214"/>
    </location>
</feature>
<dbReference type="InterPro" id="IPR055414">
    <property type="entry name" value="LRR_R13L4/SHOC2-like"/>
</dbReference>
<protein>
    <submittedName>
        <fullName evidence="8">Uncharacterized protein</fullName>
    </submittedName>
</protein>
<dbReference type="eggNOG" id="KOG4658">
    <property type="taxonomic scope" value="Eukaryota"/>
</dbReference>
<keyword evidence="1" id="KW-0433">Leucine-rich repeat</keyword>
<organism evidence="8">
    <name type="scientific">Oryza glumipatula</name>
    <dbReference type="NCBI Taxonomy" id="40148"/>
    <lineage>
        <taxon>Eukaryota</taxon>
        <taxon>Viridiplantae</taxon>
        <taxon>Streptophyta</taxon>
        <taxon>Embryophyta</taxon>
        <taxon>Tracheophyta</taxon>
        <taxon>Spermatophyta</taxon>
        <taxon>Magnoliopsida</taxon>
        <taxon>Liliopsida</taxon>
        <taxon>Poales</taxon>
        <taxon>Poaceae</taxon>
        <taxon>BOP clade</taxon>
        <taxon>Oryzoideae</taxon>
        <taxon>Oryzeae</taxon>
        <taxon>Oryzinae</taxon>
        <taxon>Oryza</taxon>
    </lineage>
</organism>
<dbReference type="InterPro" id="IPR001611">
    <property type="entry name" value="Leu-rich_rpt"/>
</dbReference>
<dbReference type="Gene3D" id="3.80.10.10">
    <property type="entry name" value="Ribonuclease Inhibitor"/>
    <property type="match status" value="2"/>
</dbReference>
<dbReference type="Gene3D" id="1.10.8.430">
    <property type="entry name" value="Helical domain of apoptotic protease-activating factors"/>
    <property type="match status" value="1"/>
</dbReference>
<evidence type="ECO:0000259" key="7">
    <source>
        <dbReference type="Pfam" id="PF25019"/>
    </source>
</evidence>
<dbReference type="InterPro" id="IPR056789">
    <property type="entry name" value="LRR_R13L1-DRL21"/>
</dbReference>
<dbReference type="Pfam" id="PF23598">
    <property type="entry name" value="LRR_14"/>
    <property type="match status" value="1"/>
</dbReference>
<dbReference type="EnsemblPlants" id="OGLUM06G23700.1">
    <property type="protein sequence ID" value="OGLUM06G23700.1"/>
    <property type="gene ID" value="OGLUM06G23700"/>
</dbReference>
<evidence type="ECO:0000256" key="3">
    <source>
        <dbReference type="ARBA" id="ARBA00022821"/>
    </source>
</evidence>
<feature type="domain" description="NB-ARC" evidence="4">
    <location>
        <begin position="6"/>
        <end position="51"/>
    </location>
</feature>
<reference evidence="8" key="1">
    <citation type="submission" date="2015-04" db="UniProtKB">
        <authorList>
            <consortium name="EnsemblPlants"/>
        </authorList>
    </citation>
    <scope>IDENTIFICATION</scope>
</reference>
<feature type="domain" description="R13L1/DRL21-like LRR repeat region" evidence="7">
    <location>
        <begin position="700"/>
        <end position="818"/>
    </location>
</feature>
<dbReference type="GO" id="GO:0006952">
    <property type="term" value="P:defense response"/>
    <property type="evidence" value="ECO:0007669"/>
    <property type="project" value="UniProtKB-KW"/>
</dbReference>
<dbReference type="Pfam" id="PF00931">
    <property type="entry name" value="NB-ARC"/>
    <property type="match status" value="1"/>
</dbReference>
<dbReference type="SUPFAM" id="SSF52540">
    <property type="entry name" value="P-loop containing nucleoside triphosphate hydrolases"/>
    <property type="match status" value="1"/>
</dbReference>
<evidence type="ECO:0000256" key="2">
    <source>
        <dbReference type="ARBA" id="ARBA00022737"/>
    </source>
</evidence>
<dbReference type="Pfam" id="PF23559">
    <property type="entry name" value="WHD_DRP"/>
    <property type="match status" value="1"/>
</dbReference>
<evidence type="ECO:0000259" key="4">
    <source>
        <dbReference type="Pfam" id="PF00931"/>
    </source>
</evidence>
<sequence length="1004" mass="114312">MLRGGKPGSKVIVTTRSERIAKRMNSKLPFKLDALPGEDCWNLFRTMAFPAGVMDPQTLEKEKVGQQIVERCRGVPLAVKSLAYRLQNEPLRRWEETLKSDLWEEEQNPTSATRSTAILPSLKLSYYYMPEYLRPCFAYFAVFPKGFVVEKISLIQRWTALGFVAPTHHPDDYLQELVGMSFLQAVSVSPPISQRYCKPPSTLFQMHDLVHQLAMSVSSDEVAVSDGSRGGRSCLKMENCRYMLFSNFNGLAPQRNGMPSKARAIHFKDCTALKPSPNIFSKTEWLRVLDLSGLGTGELPESMKNLHHLQVLNLSENTCLTKLPSLICDFQKLSYLDLHSCSSIIELPESIHKLNELIYLDLSKCSSLRELPMNSRGLQKLSSLNLSGCSQLEKLPDTFGYLKNLKDLNMSFCCQLKQLQTGFFNDMKEIRFLNMQRCSNVRELPDSIRKVEELRYMDLSNCSSICKLPTITGGLQKLYSLNLSGCSQLEKIPDTFGCLKNLKDLNMSCCCRLKQLPADFFKDMKEIRYLNFSGCASLWELPELGGNNRGHLLEMLDLSGCAELSGLPESYSLLSELQHLNLSGCSKLQNITVFLARHKLFRLEYLNLSGVGLKGDSELVGTSSGQGSQNPKAELWQLSLLHGLITQSLAHLKYLSVGGYTLFSEQGIATLEDLQTLPIFRVRRRDKDGGSNIVLLGKILDATQRDLHIECLENVVTPEEMDKVEIGNKQLHSLTLEWSSGISQFECKAKRVLEKLRPHRDLQVLTIKGYGEDTFPDWIMTIDDALPNLVKIVLSDVECKDLPPLGNMPNLQDLEIRNVHCLDFSLIGRWQNLRRLSLIALRDTTLKLNVDGNEYKHIPRTEYDMTIDDGRTKRKCKEIYEKVKRFWKLFSKEPGHTEETEAAMPMPEANAELARFSSDKNPELPILEHLEIESCLNLEFYPWMPKSALYSITHSTRKFEDTEPFIRFNLTRETFYGRPETFYERAQRSTINIRCSPPTSRSWI</sequence>
<dbReference type="Gramene" id="OGLUM06G23700.3">
    <property type="protein sequence ID" value="OGLUM06G23700.3"/>
    <property type="gene ID" value="OGLUM06G23700"/>
</dbReference>
<dbReference type="AlphaFoldDB" id="A0A0E0ACF7"/>
<dbReference type="InterPro" id="IPR042197">
    <property type="entry name" value="Apaf_helical"/>
</dbReference>
<dbReference type="PANTHER" id="PTHR36766">
    <property type="entry name" value="PLANT BROAD-SPECTRUM MILDEW RESISTANCE PROTEIN RPW8"/>
    <property type="match status" value="1"/>
</dbReference>
<dbReference type="InterPro" id="IPR027417">
    <property type="entry name" value="P-loop_NTPase"/>
</dbReference>
<dbReference type="InterPro" id="IPR002182">
    <property type="entry name" value="NB-ARC"/>
</dbReference>
<evidence type="ECO:0000256" key="1">
    <source>
        <dbReference type="ARBA" id="ARBA00022614"/>
    </source>
</evidence>
<dbReference type="GO" id="GO:0043531">
    <property type="term" value="F:ADP binding"/>
    <property type="evidence" value="ECO:0007669"/>
    <property type="project" value="InterPro"/>
</dbReference>
<dbReference type="InterPro" id="IPR036388">
    <property type="entry name" value="WH-like_DNA-bd_sf"/>
</dbReference>
<keyword evidence="9" id="KW-1185">Reference proteome</keyword>
<keyword evidence="3" id="KW-0611">Plant defense</keyword>
<reference evidence="8" key="2">
    <citation type="submission" date="2018-05" db="EMBL/GenBank/DDBJ databases">
        <title>OgluRS3 (Oryza glumaepatula Reference Sequence Version 3).</title>
        <authorList>
            <person name="Zhang J."/>
            <person name="Kudrna D."/>
            <person name="Lee S."/>
            <person name="Talag J."/>
            <person name="Welchert J."/>
            <person name="Wing R.A."/>
        </authorList>
    </citation>
    <scope>NUCLEOTIDE SEQUENCE [LARGE SCALE GENOMIC DNA]</scope>
</reference>
<evidence type="ECO:0000259" key="5">
    <source>
        <dbReference type="Pfam" id="PF23559"/>
    </source>
</evidence>
<evidence type="ECO:0000313" key="9">
    <source>
        <dbReference type="Proteomes" id="UP000026961"/>
    </source>
</evidence>
<dbReference type="Proteomes" id="UP000026961">
    <property type="component" value="Chromosome 6"/>
</dbReference>
<dbReference type="Pfam" id="PF00560">
    <property type="entry name" value="LRR_1"/>
    <property type="match status" value="1"/>
</dbReference>
<dbReference type="EnsemblPlants" id="OGLUM06G23700.3">
    <property type="protein sequence ID" value="OGLUM06G23700.3"/>
    <property type="gene ID" value="OGLUM06G23700"/>
</dbReference>
<accession>A0A0E0ACF7</accession>
<dbReference type="HOGENOM" id="CLU_299055_0_0_1"/>
<name>A0A0E0ACF7_9ORYZ</name>
<dbReference type="Pfam" id="PF25019">
    <property type="entry name" value="LRR_R13L1-DRL21"/>
    <property type="match status" value="1"/>
</dbReference>
<dbReference type="PANTHER" id="PTHR36766:SF40">
    <property type="entry name" value="DISEASE RESISTANCE PROTEIN RGA3"/>
    <property type="match status" value="1"/>
</dbReference>
<dbReference type="InterPro" id="IPR032675">
    <property type="entry name" value="LRR_dom_sf"/>
</dbReference>
<dbReference type="SUPFAM" id="SSF52058">
    <property type="entry name" value="L domain-like"/>
    <property type="match status" value="2"/>
</dbReference>
<evidence type="ECO:0000259" key="6">
    <source>
        <dbReference type="Pfam" id="PF23598"/>
    </source>
</evidence>
<feature type="domain" description="Disease resistance R13L4/SHOC-2-like LRR" evidence="6">
    <location>
        <begin position="408"/>
        <end position="530"/>
    </location>
</feature>
<dbReference type="Gramene" id="OGLUM06G23700.1">
    <property type="protein sequence ID" value="OGLUM06G23700.1"/>
    <property type="gene ID" value="OGLUM06G23700"/>
</dbReference>
<dbReference type="STRING" id="40148.A0A0E0ACF7"/>
<proteinExistence type="predicted"/>
<dbReference type="InterPro" id="IPR058922">
    <property type="entry name" value="WHD_DRP"/>
</dbReference>
<keyword evidence="2" id="KW-0677">Repeat</keyword>
<dbReference type="Gene3D" id="1.10.10.10">
    <property type="entry name" value="Winged helix-like DNA-binding domain superfamily/Winged helix DNA-binding domain"/>
    <property type="match status" value="1"/>
</dbReference>